<comment type="caution">
    <text evidence="6">Lacks conserved residue(s) required for the propagation of feature annotation.</text>
</comment>
<comment type="cofactor">
    <cofactor evidence="6">
        <name>FAD</name>
        <dbReference type="ChEBI" id="CHEBI:57692"/>
    </cofactor>
    <text evidence="6">Binds 1 FAD per subunit.</text>
</comment>
<comment type="similarity">
    <text evidence="6">Belongs to the ferredoxin--NADP reductase type 2 family.</text>
</comment>
<feature type="binding site" evidence="6">
    <location>
        <position position="59"/>
    </location>
    <ligand>
        <name>FAD</name>
        <dbReference type="ChEBI" id="CHEBI:57692"/>
    </ligand>
</feature>
<feature type="binding site" evidence="6">
    <location>
        <position position="46"/>
    </location>
    <ligand>
        <name>FAD</name>
        <dbReference type="ChEBI" id="CHEBI:57692"/>
    </ligand>
</feature>
<evidence type="ECO:0000256" key="5">
    <source>
        <dbReference type="ARBA" id="ARBA00023002"/>
    </source>
</evidence>
<comment type="caution">
    <text evidence="8">The sequence shown here is derived from an EMBL/GenBank/DDBJ whole genome shotgun (WGS) entry which is preliminary data.</text>
</comment>
<keyword evidence="3 6" id="KW-0274">FAD</keyword>
<evidence type="ECO:0000313" key="9">
    <source>
        <dbReference type="Proteomes" id="UP000051236"/>
    </source>
</evidence>
<gene>
    <name evidence="8" type="ORF">FC83_GL002097</name>
</gene>
<feature type="binding site" evidence="6">
    <location>
        <position position="54"/>
    </location>
    <ligand>
        <name>FAD</name>
        <dbReference type="ChEBI" id="CHEBI:57692"/>
    </ligand>
</feature>
<keyword evidence="4 6" id="KW-0521">NADP</keyword>
<evidence type="ECO:0000313" key="8">
    <source>
        <dbReference type="EMBL" id="KRM34785.1"/>
    </source>
</evidence>
<dbReference type="EMBL" id="AZGA01000021">
    <property type="protein sequence ID" value="KRM34785.1"/>
    <property type="molecule type" value="Genomic_DNA"/>
</dbReference>
<comment type="catalytic activity">
    <reaction evidence="6">
        <text>2 reduced [2Fe-2S]-[ferredoxin] + NADP(+) + H(+) = 2 oxidized [2Fe-2S]-[ferredoxin] + NADPH</text>
        <dbReference type="Rhea" id="RHEA:20125"/>
        <dbReference type="Rhea" id="RHEA-COMP:10000"/>
        <dbReference type="Rhea" id="RHEA-COMP:10001"/>
        <dbReference type="ChEBI" id="CHEBI:15378"/>
        <dbReference type="ChEBI" id="CHEBI:33737"/>
        <dbReference type="ChEBI" id="CHEBI:33738"/>
        <dbReference type="ChEBI" id="CHEBI:57783"/>
        <dbReference type="ChEBI" id="CHEBI:58349"/>
        <dbReference type="EC" id="1.18.1.2"/>
    </reaction>
</comment>
<dbReference type="eggNOG" id="COG0492">
    <property type="taxonomic scope" value="Bacteria"/>
</dbReference>
<organism evidence="8 9">
    <name type="scientific">Agrilactobacillus composti DSM 18527 = JCM 14202</name>
    <dbReference type="NCBI Taxonomy" id="1423734"/>
    <lineage>
        <taxon>Bacteria</taxon>
        <taxon>Bacillati</taxon>
        <taxon>Bacillota</taxon>
        <taxon>Bacilli</taxon>
        <taxon>Lactobacillales</taxon>
        <taxon>Lactobacillaceae</taxon>
        <taxon>Agrilactobacillus</taxon>
    </lineage>
</organism>
<evidence type="ECO:0000256" key="2">
    <source>
        <dbReference type="ARBA" id="ARBA00022630"/>
    </source>
</evidence>
<dbReference type="PRINTS" id="PR00368">
    <property type="entry name" value="FADPNR"/>
</dbReference>
<dbReference type="InterPro" id="IPR022890">
    <property type="entry name" value="Fd--NADP_Rdtase_type_2"/>
</dbReference>
<feature type="binding site" evidence="6">
    <location>
        <position position="333"/>
    </location>
    <ligand>
        <name>FAD</name>
        <dbReference type="ChEBI" id="CHEBI:57692"/>
    </ligand>
</feature>
<keyword evidence="5 6" id="KW-0560">Oxidoreductase</keyword>
<dbReference type="STRING" id="1423734.FC83_GL002097"/>
<sequence length="337" mass="37387">MFFTSKIKETEHMEHVFDITVIGGGPVGMFTAFYAGLRNADVHLIESLPELGGQTGALYPEKEIYDVAGFPHIKGKLLVQQLESQMRAFDPQITLDTAVTNIAQAGDQFKITTSKATYYSKSVIIAIGNGAFAPRKLAFDYDSRLDHHQVDYFVHDLDDYKDLDVAIAGGGDSAVDWALTLNDIAKSVTIIHRRDKFRGLESSVKQLMTSNINVKTPFLLEGLGLDDGKLKIDLKKMKSDDHDALLVDKLLVNYGFTSDSRILRQWAIDLQGTDVLVDNHMQTSRPLIYSVGDSAYYNGKVKLIASGFGEVPTAVNHALETIYPERKQPLHSTSLFN</sequence>
<evidence type="ECO:0000259" key="7">
    <source>
        <dbReference type="Pfam" id="PF07992"/>
    </source>
</evidence>
<dbReference type="HAMAP" id="MF_01685">
    <property type="entry name" value="FENR2"/>
    <property type="match status" value="1"/>
</dbReference>
<feature type="binding site" evidence="6">
    <location>
        <position position="293"/>
    </location>
    <ligand>
        <name>FAD</name>
        <dbReference type="ChEBI" id="CHEBI:57692"/>
    </ligand>
</feature>
<dbReference type="InterPro" id="IPR050097">
    <property type="entry name" value="Ferredoxin-NADP_redctase_2"/>
</dbReference>
<dbReference type="GO" id="GO:0050660">
    <property type="term" value="F:flavin adenine dinucleotide binding"/>
    <property type="evidence" value="ECO:0007669"/>
    <property type="project" value="UniProtKB-UniRule"/>
</dbReference>
<evidence type="ECO:0000256" key="3">
    <source>
        <dbReference type="ARBA" id="ARBA00022827"/>
    </source>
</evidence>
<evidence type="ECO:0000256" key="1">
    <source>
        <dbReference type="ARBA" id="ARBA00011738"/>
    </source>
</evidence>
<dbReference type="EC" id="1.18.1.2" evidence="6"/>
<reference evidence="8 9" key="1">
    <citation type="journal article" date="2015" name="Genome Announc.">
        <title>Expanding the biotechnology potential of lactobacilli through comparative genomics of 213 strains and associated genera.</title>
        <authorList>
            <person name="Sun Z."/>
            <person name="Harris H.M."/>
            <person name="McCann A."/>
            <person name="Guo C."/>
            <person name="Argimon S."/>
            <person name="Zhang W."/>
            <person name="Yang X."/>
            <person name="Jeffery I.B."/>
            <person name="Cooney J.C."/>
            <person name="Kagawa T.F."/>
            <person name="Liu W."/>
            <person name="Song Y."/>
            <person name="Salvetti E."/>
            <person name="Wrobel A."/>
            <person name="Rasinkangas P."/>
            <person name="Parkhill J."/>
            <person name="Rea M.C."/>
            <person name="O'Sullivan O."/>
            <person name="Ritari J."/>
            <person name="Douillard F.P."/>
            <person name="Paul Ross R."/>
            <person name="Yang R."/>
            <person name="Briner A.E."/>
            <person name="Felis G.E."/>
            <person name="de Vos W.M."/>
            <person name="Barrangou R."/>
            <person name="Klaenhammer T.R."/>
            <person name="Caufield P.W."/>
            <person name="Cui Y."/>
            <person name="Zhang H."/>
            <person name="O'Toole P.W."/>
        </authorList>
    </citation>
    <scope>NUCLEOTIDE SEQUENCE [LARGE SCALE GENOMIC DNA]</scope>
    <source>
        <strain evidence="8 9">DSM 18527</strain>
    </source>
</reference>
<dbReference type="PRINTS" id="PR00469">
    <property type="entry name" value="PNDRDTASEII"/>
</dbReference>
<name>A0A0R1XY67_9LACO</name>
<dbReference type="Gene3D" id="3.50.50.60">
    <property type="entry name" value="FAD/NAD(P)-binding domain"/>
    <property type="match status" value="2"/>
</dbReference>
<feature type="binding site" evidence="6">
    <location>
        <position position="132"/>
    </location>
    <ligand>
        <name>FAD</name>
        <dbReference type="ChEBI" id="CHEBI:57692"/>
    </ligand>
</feature>
<dbReference type="InterPro" id="IPR036188">
    <property type="entry name" value="FAD/NAD-bd_sf"/>
</dbReference>
<evidence type="ECO:0000256" key="6">
    <source>
        <dbReference type="HAMAP-Rule" id="MF_01685"/>
    </source>
</evidence>
<evidence type="ECO:0000256" key="4">
    <source>
        <dbReference type="ARBA" id="ARBA00022857"/>
    </source>
</evidence>
<dbReference type="InterPro" id="IPR023753">
    <property type="entry name" value="FAD/NAD-binding_dom"/>
</dbReference>
<keyword evidence="9" id="KW-1185">Reference proteome</keyword>
<feature type="binding site" evidence="6">
    <location>
        <position position="99"/>
    </location>
    <ligand>
        <name>FAD</name>
        <dbReference type="ChEBI" id="CHEBI:57692"/>
    </ligand>
</feature>
<keyword evidence="2 6" id="KW-0285">Flavoprotein</keyword>
<dbReference type="GO" id="GO:0004324">
    <property type="term" value="F:ferredoxin-NADP+ reductase activity"/>
    <property type="evidence" value="ECO:0007669"/>
    <property type="project" value="UniProtKB-UniRule"/>
</dbReference>
<dbReference type="AlphaFoldDB" id="A0A0R1XY67"/>
<protein>
    <recommendedName>
        <fullName evidence="6">Ferredoxin--NADP reductase</fullName>
        <shortName evidence="6">FNR</shortName>
        <shortName evidence="6">Fd-NADP(+) reductase</shortName>
        <ecNumber evidence="6">1.18.1.2</ecNumber>
    </recommendedName>
</protein>
<accession>A0A0R1XY67</accession>
<comment type="subunit">
    <text evidence="1 6">Homodimer.</text>
</comment>
<feature type="domain" description="FAD/NAD(P)-binding" evidence="7">
    <location>
        <begin position="17"/>
        <end position="317"/>
    </location>
</feature>
<dbReference type="PANTHER" id="PTHR48105">
    <property type="entry name" value="THIOREDOXIN REDUCTASE 1-RELATED-RELATED"/>
    <property type="match status" value="1"/>
</dbReference>
<dbReference type="GO" id="GO:0050661">
    <property type="term" value="F:NADP binding"/>
    <property type="evidence" value="ECO:0007669"/>
    <property type="project" value="UniProtKB-UniRule"/>
</dbReference>
<dbReference type="Pfam" id="PF07992">
    <property type="entry name" value="Pyr_redox_2"/>
    <property type="match status" value="1"/>
</dbReference>
<dbReference type="SUPFAM" id="SSF51905">
    <property type="entry name" value="FAD/NAD(P)-binding domain"/>
    <property type="match status" value="1"/>
</dbReference>
<proteinExistence type="inferred from homology"/>
<dbReference type="PATRIC" id="fig|1423734.3.peg.2119"/>
<dbReference type="Proteomes" id="UP000051236">
    <property type="component" value="Unassembled WGS sequence"/>
</dbReference>